<evidence type="ECO:0000313" key="2">
    <source>
        <dbReference type="EMBL" id="MBB5931417.1"/>
    </source>
</evidence>
<dbReference type="Proteomes" id="UP000585836">
    <property type="component" value="Unassembled WGS sequence"/>
</dbReference>
<evidence type="ECO:0008006" key="4">
    <source>
        <dbReference type="Google" id="ProtNLM"/>
    </source>
</evidence>
<name>A0A7W9Q2A9_9ACTN</name>
<dbReference type="InterPro" id="IPR052998">
    <property type="entry name" value="Hetero-Diels-Alderase-like"/>
</dbReference>
<accession>A0A7W9Q2A9</accession>
<gene>
    <name evidence="2" type="ORF">FHS34_006926</name>
</gene>
<dbReference type="SUPFAM" id="SSF63829">
    <property type="entry name" value="Calcium-dependent phosphotriesterase"/>
    <property type="match status" value="1"/>
</dbReference>
<dbReference type="Gene3D" id="2.120.10.30">
    <property type="entry name" value="TolB, C-terminal domain"/>
    <property type="match status" value="1"/>
</dbReference>
<dbReference type="PANTHER" id="PTHR42060">
    <property type="entry name" value="NHL REPEAT-CONTAINING PROTEIN-RELATED"/>
    <property type="match status" value="1"/>
</dbReference>
<protein>
    <recommendedName>
        <fullName evidence="4">Sugar lactone lactonase YvrE</fullName>
    </recommendedName>
</protein>
<organism evidence="2 3">
    <name type="scientific">Streptomyces echinatus</name>
    <dbReference type="NCBI Taxonomy" id="67293"/>
    <lineage>
        <taxon>Bacteria</taxon>
        <taxon>Bacillati</taxon>
        <taxon>Actinomycetota</taxon>
        <taxon>Actinomycetes</taxon>
        <taxon>Kitasatosporales</taxon>
        <taxon>Streptomycetaceae</taxon>
        <taxon>Streptomyces</taxon>
    </lineage>
</organism>
<keyword evidence="3" id="KW-1185">Reference proteome</keyword>
<sequence length="328" mass="33721">MPRLPRLTGAATAALTLGLVAAAPAAPAADDEPLVTDARVIAHFDPATGQTPENITLEPDGSADLTFAYARTVAHVALDGTTTPRAKLPEVANPDTPLVRSAVVTGIARAHDGTLYVNYATGTSATGVWRVSSGSAPVQIAELPPDGFPNGLALDERRDVLYAADSVRGTIWRVPRAGGTATAWATGPAFAPLPAPPASGFGANGVKVHRNAVWVSNTDRGTLLRVPVVQDGSAGPVETRGDGLTGVDDFAFPGHDKSVLVALKSGSEVVLVRPDGTVASLLTAADGLSEPTSVAVRGRTVYLPSADLSTRRNPSLLLAHLRHLIGRG</sequence>
<keyword evidence="1" id="KW-0732">Signal</keyword>
<evidence type="ECO:0000313" key="3">
    <source>
        <dbReference type="Proteomes" id="UP000585836"/>
    </source>
</evidence>
<comment type="caution">
    <text evidence="2">The sequence shown here is derived from an EMBL/GenBank/DDBJ whole genome shotgun (WGS) entry which is preliminary data.</text>
</comment>
<feature type="signal peptide" evidence="1">
    <location>
        <begin position="1"/>
        <end position="28"/>
    </location>
</feature>
<dbReference type="EMBL" id="JACHJK010000016">
    <property type="protein sequence ID" value="MBB5931417.1"/>
    <property type="molecule type" value="Genomic_DNA"/>
</dbReference>
<evidence type="ECO:0000256" key="1">
    <source>
        <dbReference type="SAM" id="SignalP"/>
    </source>
</evidence>
<dbReference type="InterPro" id="IPR011042">
    <property type="entry name" value="6-blade_b-propeller_TolB-like"/>
</dbReference>
<dbReference type="RefSeq" id="WP_184972789.1">
    <property type="nucleotide sequence ID" value="NZ_BAAAWF010000113.1"/>
</dbReference>
<dbReference type="PANTHER" id="PTHR42060:SF1">
    <property type="entry name" value="NHL REPEAT-CONTAINING PROTEIN"/>
    <property type="match status" value="1"/>
</dbReference>
<feature type="chain" id="PRO_5031366388" description="Sugar lactone lactonase YvrE" evidence="1">
    <location>
        <begin position="29"/>
        <end position="328"/>
    </location>
</feature>
<proteinExistence type="predicted"/>
<dbReference type="AlphaFoldDB" id="A0A7W9Q2A9"/>
<reference evidence="2 3" key="1">
    <citation type="submission" date="2020-08" db="EMBL/GenBank/DDBJ databases">
        <title>Genomic Encyclopedia of Type Strains, Phase III (KMG-III): the genomes of soil and plant-associated and newly described type strains.</title>
        <authorList>
            <person name="Whitman W."/>
        </authorList>
    </citation>
    <scope>NUCLEOTIDE SEQUENCE [LARGE SCALE GENOMIC DNA]</scope>
    <source>
        <strain evidence="2 3">CECT 3313</strain>
    </source>
</reference>